<keyword evidence="1" id="KW-0472">Membrane</keyword>
<evidence type="ECO:0000256" key="1">
    <source>
        <dbReference type="SAM" id="Phobius"/>
    </source>
</evidence>
<dbReference type="KEGG" id="bvu:BVU_3140"/>
<proteinExistence type="predicted"/>
<sequence>MTTSITYSFGLAISHASFFCSFRMFLSMTLYYNIVLNVLYVGLYIVYSVHFLCIRFFFKIFVIALLSQITECVFIFRFIKLGCCKAS</sequence>
<feature type="transmembrane region" description="Helical" evidence="1">
    <location>
        <begin position="30"/>
        <end position="50"/>
    </location>
</feature>
<reference evidence="2 3" key="1">
    <citation type="journal article" date="2007" name="PLoS Biol.">
        <title>Evolution of symbiotic bacteria in the distal human intestine.</title>
        <authorList>
            <person name="Xu J."/>
            <person name="Mahowald M.A."/>
            <person name="Ley R.E."/>
            <person name="Lozupone C.A."/>
            <person name="Hamady M."/>
            <person name="Martens E.C."/>
            <person name="Henrissat B."/>
            <person name="Coutinho P.M."/>
            <person name="Minx P."/>
            <person name="Latreille P."/>
            <person name="Cordum H."/>
            <person name="Van Brunt A."/>
            <person name="Kim K."/>
            <person name="Fulton R.S."/>
            <person name="Fulton L.A."/>
            <person name="Clifton S.W."/>
            <person name="Wilson R.K."/>
            <person name="Knight R.D."/>
            <person name="Gordon J.I."/>
        </authorList>
    </citation>
    <scope>NUCLEOTIDE SEQUENCE [LARGE SCALE GENOMIC DNA]</scope>
    <source>
        <strain evidence="3">ATCC 8482 / DSM 1447 / JCM 5826 / CCUG 4940 / NBRC 14291 / NCTC 11154</strain>
    </source>
</reference>
<keyword evidence="1" id="KW-1133">Transmembrane helix</keyword>
<evidence type="ECO:0000313" key="3">
    <source>
        <dbReference type="Proteomes" id="UP000002861"/>
    </source>
</evidence>
<accession>A6L508</accession>
<dbReference type="AlphaFoldDB" id="A6L508"/>
<dbReference type="HOGENOM" id="CLU_2477021_0_0_10"/>
<keyword evidence="1" id="KW-0812">Transmembrane</keyword>
<protein>
    <recommendedName>
        <fullName evidence="4">Transmembrane protein</fullName>
    </recommendedName>
</protein>
<organism evidence="2 3">
    <name type="scientific">Phocaeicola vulgatus (strain ATCC 8482 / DSM 1447 / JCM 5826 / CCUG 4940 / NBRC 14291 / NCTC 11154)</name>
    <name type="common">Bacteroides vulgatus</name>
    <dbReference type="NCBI Taxonomy" id="435590"/>
    <lineage>
        <taxon>Bacteria</taxon>
        <taxon>Pseudomonadati</taxon>
        <taxon>Bacteroidota</taxon>
        <taxon>Bacteroidia</taxon>
        <taxon>Bacteroidales</taxon>
        <taxon>Bacteroidaceae</taxon>
        <taxon>Phocaeicola</taxon>
    </lineage>
</organism>
<evidence type="ECO:0008006" key="4">
    <source>
        <dbReference type="Google" id="ProtNLM"/>
    </source>
</evidence>
<dbReference type="PaxDb" id="435590-BVU_3140"/>
<name>A6L508_PHOV8</name>
<dbReference type="EMBL" id="CP000139">
    <property type="protein sequence ID" value="ABR40772.1"/>
    <property type="molecule type" value="Genomic_DNA"/>
</dbReference>
<feature type="transmembrane region" description="Helical" evidence="1">
    <location>
        <begin position="56"/>
        <end position="79"/>
    </location>
</feature>
<dbReference type="Proteomes" id="UP000002861">
    <property type="component" value="Chromosome"/>
</dbReference>
<gene>
    <name evidence="2" type="ordered locus">BVU_3140</name>
</gene>
<feature type="transmembrane region" description="Helical" evidence="1">
    <location>
        <begin position="6"/>
        <end position="25"/>
    </location>
</feature>
<evidence type="ECO:0000313" key="2">
    <source>
        <dbReference type="EMBL" id="ABR40772.1"/>
    </source>
</evidence>